<comment type="caution">
    <text evidence="2">The sequence shown here is derived from an EMBL/GenBank/DDBJ whole genome shotgun (WGS) entry which is preliminary data.</text>
</comment>
<dbReference type="Proteomes" id="UP000266389">
    <property type="component" value="Unassembled WGS sequence"/>
</dbReference>
<reference evidence="2 3" key="1">
    <citation type="journal article" date="2011" name="ISME J.">
        <title>Community ecology of hot spring cyanobacterial mats: predominant populations and their functional potential.</title>
        <authorList>
            <person name="Klatt C.G."/>
            <person name="Wood J.M."/>
            <person name="Rusch D.B."/>
            <person name="Bateson M.M."/>
            <person name="Hamamura N."/>
            <person name="Heidelberg J.F."/>
            <person name="Grossman A.R."/>
            <person name="Bhaya D."/>
            <person name="Cohan F.M."/>
            <person name="Kuhl M."/>
            <person name="Bryant D.A."/>
            <person name="Ward D.M."/>
        </authorList>
    </citation>
    <scope>NUCLEOTIDE SEQUENCE [LARGE SCALE GENOMIC DNA]</scope>
    <source>
        <strain evidence="2">OS</strain>
    </source>
</reference>
<dbReference type="PANTHER" id="PTHR35803">
    <property type="entry name" value="GLUCAN 1,4-ALPHA-GLUCOSIDASE SUSB-RELATED"/>
    <property type="match status" value="1"/>
</dbReference>
<dbReference type="AlphaFoldDB" id="A0A395M2F1"/>
<evidence type="ECO:0000313" key="3">
    <source>
        <dbReference type="Proteomes" id="UP000266389"/>
    </source>
</evidence>
<gene>
    <name evidence="2" type="ORF">D0433_03620</name>
</gene>
<proteinExistence type="predicted"/>
<dbReference type="GO" id="GO:0030246">
    <property type="term" value="F:carbohydrate binding"/>
    <property type="evidence" value="ECO:0007669"/>
    <property type="project" value="InterPro"/>
</dbReference>
<dbReference type="InterPro" id="IPR014718">
    <property type="entry name" value="GH-type_carb-bd"/>
</dbReference>
<evidence type="ECO:0000313" key="2">
    <source>
        <dbReference type="EMBL" id="RFM24851.1"/>
    </source>
</evidence>
<dbReference type="Gene3D" id="2.70.98.10">
    <property type="match status" value="1"/>
</dbReference>
<accession>A0A395M2F1</accession>
<dbReference type="EMBL" id="PHFL01000019">
    <property type="protein sequence ID" value="RFM24851.1"/>
    <property type="molecule type" value="Genomic_DNA"/>
</dbReference>
<sequence>MSIVVVFWFLGLAFQTKLYFQFTFQFNAYSTMRIFALLLVFTLLSHPSTFAQQRSQTLKSPNGKLTLTFELTEQGELRYALTFNEKAVIKPSKLGVKLKDLPHFERGFRIADARTRTIDETWSPVLGEEKSIRNYCNELLLTLEQPAEKRRTLQLRFRLFNDGLGFRYEFPEQPDLKYFTLIDELTEFNLTGDHTAFWIPGDYDSNEYTYHTTRLSEVDAFEGKKANEIG</sequence>
<name>A0A395M2F1_9BACT</name>
<dbReference type="InterPro" id="IPR029486">
    <property type="entry name" value="GH97_N"/>
</dbReference>
<evidence type="ECO:0000259" key="1">
    <source>
        <dbReference type="Pfam" id="PF14508"/>
    </source>
</evidence>
<feature type="domain" description="Glycosyl-hydrolase 97 N-terminal" evidence="1">
    <location>
        <begin position="58"/>
        <end position="219"/>
    </location>
</feature>
<dbReference type="InterPro" id="IPR052720">
    <property type="entry name" value="Glycosyl_hydrolase_97"/>
</dbReference>
<protein>
    <recommendedName>
        <fullName evidence="1">Glycosyl-hydrolase 97 N-terminal domain-containing protein</fullName>
    </recommendedName>
</protein>
<feature type="non-terminal residue" evidence="2">
    <location>
        <position position="230"/>
    </location>
</feature>
<organism evidence="2 3">
    <name type="scientific">Candidatus Thermochlorobacter aerophilus</name>
    <dbReference type="NCBI Taxonomy" id="1868324"/>
    <lineage>
        <taxon>Bacteria</taxon>
        <taxon>Pseudomonadati</taxon>
        <taxon>Chlorobiota</taxon>
        <taxon>Chlorobiia</taxon>
        <taxon>Chlorobiales</taxon>
        <taxon>Candidatus Thermochlorobacteriaceae</taxon>
        <taxon>Candidatus Thermochlorobacter</taxon>
    </lineage>
</organism>
<dbReference type="PANTHER" id="PTHR35803:SF1">
    <property type="entry name" value="GLUCAN 1,4-ALPHA-GLUCOSIDASE SUSB"/>
    <property type="match status" value="1"/>
</dbReference>
<dbReference type="Pfam" id="PF14508">
    <property type="entry name" value="GH97_N"/>
    <property type="match status" value="1"/>
</dbReference>